<dbReference type="PROSITE" id="PS01187">
    <property type="entry name" value="EGF_CA"/>
    <property type="match status" value="1"/>
</dbReference>
<feature type="non-terminal residue" evidence="7">
    <location>
        <position position="1"/>
    </location>
</feature>
<dbReference type="PANTHER" id="PTHR24034:SF209">
    <property type="entry name" value="EGF-LIKE DOMAIN-CONTAINING PROTEIN"/>
    <property type="match status" value="1"/>
</dbReference>
<dbReference type="InterPro" id="IPR050751">
    <property type="entry name" value="ECM_structural_protein"/>
</dbReference>
<keyword evidence="5" id="KW-0812">Transmembrane</keyword>
<keyword evidence="1" id="KW-0245">EGF-like domain</keyword>
<dbReference type="PROSITE" id="PS01186">
    <property type="entry name" value="EGF_2"/>
    <property type="match status" value="1"/>
</dbReference>
<evidence type="ECO:0000256" key="3">
    <source>
        <dbReference type="ARBA" id="ARBA00022737"/>
    </source>
</evidence>
<keyword evidence="3" id="KW-0677">Repeat</keyword>
<dbReference type="PANTHER" id="PTHR24034">
    <property type="entry name" value="EGF-LIKE DOMAIN-CONTAINING PROTEIN"/>
    <property type="match status" value="1"/>
</dbReference>
<sequence length="134" mass="15475">IDVNECATNNGGCDQICNNTKGSYECKCRSGFLLSSDKHKCNGRDLPQLNNRERKSLRKQSYSRKHSNIVFYLRVSVYMSYILSFHYFVTFYHSFFYTCLRHGTDVDECSVNKGGCNQFCHNTFGSYYCSCKNG</sequence>
<dbReference type="SMART" id="SM00181">
    <property type="entry name" value="EGF"/>
    <property type="match status" value="1"/>
</dbReference>
<name>A0ABN8SFA5_9CNID</name>
<dbReference type="Gene3D" id="2.10.25.10">
    <property type="entry name" value="Laminin"/>
    <property type="match status" value="2"/>
</dbReference>
<organism evidence="7 8">
    <name type="scientific">Porites lobata</name>
    <dbReference type="NCBI Taxonomy" id="104759"/>
    <lineage>
        <taxon>Eukaryota</taxon>
        <taxon>Metazoa</taxon>
        <taxon>Cnidaria</taxon>
        <taxon>Anthozoa</taxon>
        <taxon>Hexacorallia</taxon>
        <taxon>Scleractinia</taxon>
        <taxon>Fungiina</taxon>
        <taxon>Poritidae</taxon>
        <taxon>Porites</taxon>
    </lineage>
</organism>
<evidence type="ECO:0000256" key="4">
    <source>
        <dbReference type="ARBA" id="ARBA00023157"/>
    </source>
</evidence>
<dbReference type="EMBL" id="CALNXK010000838">
    <property type="protein sequence ID" value="CAH3190299.1"/>
    <property type="molecule type" value="Genomic_DNA"/>
</dbReference>
<keyword evidence="5" id="KW-0472">Membrane</keyword>
<dbReference type="Pfam" id="PF14670">
    <property type="entry name" value="FXa_inhibition"/>
    <property type="match status" value="1"/>
</dbReference>
<protein>
    <recommendedName>
        <fullName evidence="6">EGF-like domain-containing protein</fullName>
    </recommendedName>
</protein>
<dbReference type="Proteomes" id="UP001159405">
    <property type="component" value="Unassembled WGS sequence"/>
</dbReference>
<evidence type="ECO:0000256" key="1">
    <source>
        <dbReference type="ARBA" id="ARBA00022536"/>
    </source>
</evidence>
<keyword evidence="4" id="KW-1015">Disulfide bond</keyword>
<evidence type="ECO:0000313" key="8">
    <source>
        <dbReference type="Proteomes" id="UP001159405"/>
    </source>
</evidence>
<dbReference type="SMART" id="SM00179">
    <property type="entry name" value="EGF_CA"/>
    <property type="match status" value="2"/>
</dbReference>
<dbReference type="InterPro" id="IPR049883">
    <property type="entry name" value="NOTCH1_EGF-like"/>
</dbReference>
<keyword evidence="5" id="KW-1133">Transmembrane helix</keyword>
<feature type="domain" description="EGF-like" evidence="6">
    <location>
        <begin position="26"/>
        <end position="41"/>
    </location>
</feature>
<proteinExistence type="predicted"/>
<gene>
    <name evidence="7" type="ORF">PLOB_00046647</name>
</gene>
<evidence type="ECO:0000259" key="6">
    <source>
        <dbReference type="PROSITE" id="PS01186"/>
    </source>
</evidence>
<accession>A0ABN8SFA5</accession>
<dbReference type="SUPFAM" id="SSF57196">
    <property type="entry name" value="EGF/Laminin"/>
    <property type="match status" value="2"/>
</dbReference>
<dbReference type="InterPro" id="IPR018097">
    <property type="entry name" value="EGF_Ca-bd_CS"/>
</dbReference>
<evidence type="ECO:0000313" key="7">
    <source>
        <dbReference type="EMBL" id="CAH3190299.1"/>
    </source>
</evidence>
<feature type="transmembrane region" description="Helical" evidence="5">
    <location>
        <begin position="69"/>
        <end position="89"/>
    </location>
</feature>
<evidence type="ECO:0000256" key="5">
    <source>
        <dbReference type="SAM" id="Phobius"/>
    </source>
</evidence>
<keyword evidence="2" id="KW-0732">Signal</keyword>
<comment type="caution">
    <text evidence="7">The sequence shown here is derived from an EMBL/GenBank/DDBJ whole genome shotgun (WGS) entry which is preliminary data.</text>
</comment>
<dbReference type="Pfam" id="PF07645">
    <property type="entry name" value="EGF_CA"/>
    <property type="match status" value="1"/>
</dbReference>
<dbReference type="InterPro" id="IPR001881">
    <property type="entry name" value="EGF-like_Ca-bd_dom"/>
</dbReference>
<dbReference type="InterPro" id="IPR000742">
    <property type="entry name" value="EGF"/>
</dbReference>
<keyword evidence="8" id="KW-1185">Reference proteome</keyword>
<reference evidence="7 8" key="1">
    <citation type="submission" date="2022-05" db="EMBL/GenBank/DDBJ databases">
        <authorList>
            <consortium name="Genoscope - CEA"/>
            <person name="William W."/>
        </authorList>
    </citation>
    <scope>NUCLEOTIDE SEQUENCE [LARGE SCALE GENOMIC DNA]</scope>
</reference>
<feature type="non-terminal residue" evidence="7">
    <location>
        <position position="134"/>
    </location>
</feature>
<evidence type="ECO:0000256" key="2">
    <source>
        <dbReference type="ARBA" id="ARBA00022729"/>
    </source>
</evidence>